<dbReference type="PANTHER" id="PTHR12286:SF5">
    <property type="entry name" value="SACCHAROPINE DEHYDROGENASE-LIKE OXIDOREDUCTASE"/>
    <property type="match status" value="1"/>
</dbReference>
<gene>
    <name evidence="5" type="ORF">P4O66_011499</name>
</gene>
<sequence length="488" mass="52960">NSLLLYVQFSPAILKGRNVRVKLRRVDSRDPAHCPRARGTGTRVLTAVSSDRAVTRCSAMALTSSAARPYHIIIFGASGFTGQFVVEEVARTSAEGPRGAVRWALAGRSRAKLDKVLEQASEALGKPELKSEVDIIVADVGEPDSLAAMCKQGVIVLNCVGPYRFYGEAVVKACVENGAHCIDICGEPQFLEGMQLNYHSQAADKGVYIVGSCGFDSIPADLGVLYTRDQFKGTLTAVESFLTASTGPEGGCIHDGTWQSAIYGFADSGKLRSLRKKFDHKPLPVVGAKIKRRSALFFSDEIQQYSVPFMGADPSVVKRTQRFLAEEHNKTPVQYGAYAGIGGITSVIKLLFAGMMFWFLVKFSFGRNLLIKFPEFFSFGFFSKEGPTRKQLEGSSFRFAFFGEGYTEGQDPSQGKPNAKIRTLVQGPEPGYVATPIAMVQAAITMLNEPNSLPKKGGVYTPGAAFANTTIIDRLNNHGIQFSVLEVS</sequence>
<dbReference type="Gene3D" id="3.40.50.720">
    <property type="entry name" value="NAD(P)-binding Rossmann-like Domain"/>
    <property type="match status" value="1"/>
</dbReference>
<evidence type="ECO:0000259" key="4">
    <source>
        <dbReference type="Pfam" id="PF03435"/>
    </source>
</evidence>
<dbReference type="PANTHER" id="PTHR12286">
    <property type="entry name" value="SACCHAROPINE DEHYDROGENASE-LIKE OXIDOREDUCTASE"/>
    <property type="match status" value="1"/>
</dbReference>
<feature type="non-terminal residue" evidence="5">
    <location>
        <position position="1"/>
    </location>
</feature>
<dbReference type="GO" id="GO:0009247">
    <property type="term" value="P:glycolipid biosynthetic process"/>
    <property type="evidence" value="ECO:0007669"/>
    <property type="project" value="TreeGrafter"/>
</dbReference>
<name>A0AAD8Z5P9_9TELE</name>
<organism evidence="5 6">
    <name type="scientific">Electrophorus voltai</name>
    <dbReference type="NCBI Taxonomy" id="2609070"/>
    <lineage>
        <taxon>Eukaryota</taxon>
        <taxon>Metazoa</taxon>
        <taxon>Chordata</taxon>
        <taxon>Craniata</taxon>
        <taxon>Vertebrata</taxon>
        <taxon>Euteleostomi</taxon>
        <taxon>Actinopterygii</taxon>
        <taxon>Neopterygii</taxon>
        <taxon>Teleostei</taxon>
        <taxon>Ostariophysi</taxon>
        <taxon>Gymnotiformes</taxon>
        <taxon>Gymnotoidei</taxon>
        <taxon>Gymnotidae</taxon>
        <taxon>Electrophorus</taxon>
    </lineage>
</organism>
<keyword evidence="3" id="KW-0472">Membrane</keyword>
<keyword evidence="3" id="KW-0812">Transmembrane</keyword>
<feature type="transmembrane region" description="Helical" evidence="3">
    <location>
        <begin position="335"/>
        <end position="361"/>
    </location>
</feature>
<feature type="domain" description="Saccharopine dehydrogenase NADP binding" evidence="4">
    <location>
        <begin position="72"/>
        <end position="210"/>
    </location>
</feature>
<keyword evidence="6" id="KW-1185">Reference proteome</keyword>
<evidence type="ECO:0000256" key="3">
    <source>
        <dbReference type="SAM" id="Phobius"/>
    </source>
</evidence>
<evidence type="ECO:0000313" key="5">
    <source>
        <dbReference type="EMBL" id="KAK1793090.1"/>
    </source>
</evidence>
<keyword evidence="3" id="KW-1133">Transmembrane helix</keyword>
<evidence type="ECO:0000313" key="6">
    <source>
        <dbReference type="Proteomes" id="UP001239994"/>
    </source>
</evidence>
<evidence type="ECO:0000256" key="1">
    <source>
        <dbReference type="ARBA" id="ARBA00038048"/>
    </source>
</evidence>
<dbReference type="AlphaFoldDB" id="A0AAD8Z5P9"/>
<reference evidence="5" key="1">
    <citation type="submission" date="2023-03" db="EMBL/GenBank/DDBJ databases">
        <title>Electrophorus voltai genome.</title>
        <authorList>
            <person name="Bian C."/>
        </authorList>
    </citation>
    <scope>NUCLEOTIDE SEQUENCE</scope>
    <source>
        <strain evidence="5">CB-2022</strain>
        <tissue evidence="5">Muscle</tissue>
    </source>
</reference>
<dbReference type="GO" id="GO:0005886">
    <property type="term" value="C:plasma membrane"/>
    <property type="evidence" value="ECO:0007669"/>
    <property type="project" value="TreeGrafter"/>
</dbReference>
<dbReference type="GO" id="GO:0005739">
    <property type="term" value="C:mitochondrion"/>
    <property type="evidence" value="ECO:0007669"/>
    <property type="project" value="TreeGrafter"/>
</dbReference>
<dbReference type="InterPro" id="IPR005097">
    <property type="entry name" value="Sacchrp_dh_NADP-bd"/>
</dbReference>
<dbReference type="FunFam" id="3.40.50.720:FF:000178">
    <property type="entry name" value="Saccharopine dehydrogenase-like oxidoreductase"/>
    <property type="match status" value="1"/>
</dbReference>
<dbReference type="GO" id="GO:0005811">
    <property type="term" value="C:lipid droplet"/>
    <property type="evidence" value="ECO:0007669"/>
    <property type="project" value="TreeGrafter"/>
</dbReference>
<dbReference type="Pfam" id="PF03435">
    <property type="entry name" value="Sacchrp_dh_NADP"/>
    <property type="match status" value="1"/>
</dbReference>
<dbReference type="Proteomes" id="UP001239994">
    <property type="component" value="Unassembled WGS sequence"/>
</dbReference>
<dbReference type="InterPro" id="IPR051276">
    <property type="entry name" value="Saccharopine_DH-like_oxidrdct"/>
</dbReference>
<dbReference type="InterPro" id="IPR036291">
    <property type="entry name" value="NAD(P)-bd_dom_sf"/>
</dbReference>
<dbReference type="SUPFAM" id="SSF51735">
    <property type="entry name" value="NAD(P)-binding Rossmann-fold domains"/>
    <property type="match status" value="1"/>
</dbReference>
<proteinExistence type="inferred from homology"/>
<comment type="similarity">
    <text evidence="1">Belongs to the saccharopine dehydrogenase family.</text>
</comment>
<accession>A0AAD8Z5P9</accession>
<dbReference type="EMBL" id="JAROKS010000018">
    <property type="protein sequence ID" value="KAK1793090.1"/>
    <property type="molecule type" value="Genomic_DNA"/>
</dbReference>
<evidence type="ECO:0000256" key="2">
    <source>
        <dbReference type="ARBA" id="ARBA00039852"/>
    </source>
</evidence>
<protein>
    <recommendedName>
        <fullName evidence="2">Saccharopine dehydrogenase-like oxidoreductase</fullName>
    </recommendedName>
</protein>
<comment type="caution">
    <text evidence="5">The sequence shown here is derived from an EMBL/GenBank/DDBJ whole genome shotgun (WGS) entry which is preliminary data.</text>
</comment>